<feature type="transmembrane region" description="Helical" evidence="1">
    <location>
        <begin position="91"/>
        <end position="112"/>
    </location>
</feature>
<reference evidence="3" key="1">
    <citation type="submission" date="2023-07" db="EMBL/GenBank/DDBJ databases">
        <authorList>
            <person name="Kim M.K."/>
        </authorList>
    </citation>
    <scope>NUCLEOTIDE SEQUENCE</scope>
    <source>
        <strain evidence="3">ASUV-10-1</strain>
    </source>
</reference>
<protein>
    <recommendedName>
        <fullName evidence="2">J domain-containing protein</fullName>
    </recommendedName>
</protein>
<dbReference type="InterPro" id="IPR036869">
    <property type="entry name" value="J_dom_sf"/>
</dbReference>
<name>A0ABT9BEA9_9BACT</name>
<accession>A0ABT9BEA9</accession>
<feature type="transmembrane region" description="Helical" evidence="1">
    <location>
        <begin position="223"/>
        <end position="244"/>
    </location>
</feature>
<dbReference type="InterPro" id="IPR001623">
    <property type="entry name" value="DnaJ_domain"/>
</dbReference>
<dbReference type="SUPFAM" id="SSF46565">
    <property type="entry name" value="Chaperone J-domain"/>
    <property type="match status" value="1"/>
</dbReference>
<sequence length="245" mass="27813">MQNYYRFLGLPPTASPTEIGAAYQRQRARLLRLVRRDRHAQTRLEELETAQQILLNPRRRLAYDQLLREEPDPQQLAREAQERRLLRYARVARSINLALLAGCLLLFLDWALPLRQLPGELVVRKQATAVSAYRNDPHPTMRIVTRHTQFELVGAIGHRVQLREVITVWQTPLLGVVRRVQVPTDAEPFQPSGGNIYGNFAPLPLLLLLVTAIGSWPGRPAETYINTAAAAVLLAVVALVILLWY</sequence>
<keyword evidence="4" id="KW-1185">Reference proteome</keyword>
<dbReference type="Proteomes" id="UP001176429">
    <property type="component" value="Unassembled WGS sequence"/>
</dbReference>
<dbReference type="EMBL" id="JAUQSY010000012">
    <property type="protein sequence ID" value="MDO7876605.1"/>
    <property type="molecule type" value="Genomic_DNA"/>
</dbReference>
<keyword evidence="1" id="KW-1133">Transmembrane helix</keyword>
<organism evidence="3 4">
    <name type="scientific">Hymenobacter aranciens</name>
    <dbReference type="NCBI Taxonomy" id="3063996"/>
    <lineage>
        <taxon>Bacteria</taxon>
        <taxon>Pseudomonadati</taxon>
        <taxon>Bacteroidota</taxon>
        <taxon>Cytophagia</taxon>
        <taxon>Cytophagales</taxon>
        <taxon>Hymenobacteraceae</taxon>
        <taxon>Hymenobacter</taxon>
    </lineage>
</organism>
<comment type="caution">
    <text evidence="3">The sequence shown here is derived from an EMBL/GenBank/DDBJ whole genome shotgun (WGS) entry which is preliminary data.</text>
</comment>
<proteinExistence type="predicted"/>
<feature type="transmembrane region" description="Helical" evidence="1">
    <location>
        <begin position="196"/>
        <end position="216"/>
    </location>
</feature>
<keyword evidence="1" id="KW-0472">Membrane</keyword>
<evidence type="ECO:0000259" key="2">
    <source>
        <dbReference type="PROSITE" id="PS50076"/>
    </source>
</evidence>
<gene>
    <name evidence="3" type="ORF">Q5H93_17805</name>
</gene>
<evidence type="ECO:0000313" key="3">
    <source>
        <dbReference type="EMBL" id="MDO7876605.1"/>
    </source>
</evidence>
<dbReference type="Pfam" id="PF00226">
    <property type="entry name" value="DnaJ"/>
    <property type="match status" value="1"/>
</dbReference>
<feature type="domain" description="J" evidence="2">
    <location>
        <begin position="3"/>
        <end position="67"/>
    </location>
</feature>
<dbReference type="RefSeq" id="WP_305007976.1">
    <property type="nucleotide sequence ID" value="NZ_JAUQSY010000012.1"/>
</dbReference>
<keyword evidence="1" id="KW-0812">Transmembrane</keyword>
<dbReference type="PROSITE" id="PS50076">
    <property type="entry name" value="DNAJ_2"/>
    <property type="match status" value="1"/>
</dbReference>
<evidence type="ECO:0000313" key="4">
    <source>
        <dbReference type="Proteomes" id="UP001176429"/>
    </source>
</evidence>
<evidence type="ECO:0000256" key="1">
    <source>
        <dbReference type="SAM" id="Phobius"/>
    </source>
</evidence>
<dbReference type="Gene3D" id="1.10.287.110">
    <property type="entry name" value="DnaJ domain"/>
    <property type="match status" value="1"/>
</dbReference>